<dbReference type="InterPro" id="IPR011129">
    <property type="entry name" value="CSD"/>
</dbReference>
<dbReference type="InterPro" id="IPR002059">
    <property type="entry name" value="CSP_DNA-bd"/>
</dbReference>
<dbReference type="InterPro" id="IPR012340">
    <property type="entry name" value="NA-bd_OB-fold"/>
</dbReference>
<reference evidence="3" key="1">
    <citation type="journal article" date="2014" name="Int. J. Syst. Evol. Microbiol.">
        <title>Complete genome sequence of Corynebacterium casei LMG S-19264T (=DSM 44701T), isolated from a smear-ripened cheese.</title>
        <authorList>
            <consortium name="US DOE Joint Genome Institute (JGI-PGF)"/>
            <person name="Walter F."/>
            <person name="Albersmeier A."/>
            <person name="Kalinowski J."/>
            <person name="Ruckert C."/>
        </authorList>
    </citation>
    <scope>NUCLEOTIDE SEQUENCE</scope>
    <source>
        <strain evidence="3">JCM 13064</strain>
    </source>
</reference>
<proteinExistence type="predicted"/>
<dbReference type="AlphaFoldDB" id="A0A917VQA4"/>
<feature type="domain" description="CSD" evidence="2">
    <location>
        <begin position="13"/>
        <end position="81"/>
    </location>
</feature>
<organism evidence="3 4">
    <name type="scientific">Sphaerisporangium melleum</name>
    <dbReference type="NCBI Taxonomy" id="321316"/>
    <lineage>
        <taxon>Bacteria</taxon>
        <taxon>Bacillati</taxon>
        <taxon>Actinomycetota</taxon>
        <taxon>Actinomycetes</taxon>
        <taxon>Streptosporangiales</taxon>
        <taxon>Streptosporangiaceae</taxon>
        <taxon>Sphaerisporangium</taxon>
    </lineage>
</organism>
<dbReference type="EMBL" id="BMNT01000031">
    <property type="protein sequence ID" value="GGL03855.1"/>
    <property type="molecule type" value="Genomic_DNA"/>
</dbReference>
<gene>
    <name evidence="3" type="ORF">GCM10007964_52440</name>
</gene>
<name>A0A917VQA4_9ACTN</name>
<evidence type="ECO:0000313" key="4">
    <source>
        <dbReference type="Proteomes" id="UP000645217"/>
    </source>
</evidence>
<evidence type="ECO:0000256" key="1">
    <source>
        <dbReference type="SAM" id="MobiDB-lite"/>
    </source>
</evidence>
<comment type="caution">
    <text evidence="3">The sequence shown here is derived from an EMBL/GenBank/DDBJ whole genome shotgun (WGS) entry which is preliminary data.</text>
</comment>
<dbReference type="GO" id="GO:0003676">
    <property type="term" value="F:nucleic acid binding"/>
    <property type="evidence" value="ECO:0007669"/>
    <property type="project" value="InterPro"/>
</dbReference>
<sequence>MGGEIQMGEPGEVVSGVVVEWSGEEGWGYLRSAELPGDVFVHYSMIVAKGYRSLTPGQAVRFTWERARQDGFDFRTIEVFTGDDVRPGPPGAAGGRRDGGGGFSSHLRLDFDQ</sequence>
<dbReference type="Pfam" id="PF00313">
    <property type="entry name" value="CSD"/>
    <property type="match status" value="1"/>
</dbReference>
<dbReference type="Proteomes" id="UP000645217">
    <property type="component" value="Unassembled WGS sequence"/>
</dbReference>
<dbReference type="SUPFAM" id="SSF50249">
    <property type="entry name" value="Nucleic acid-binding proteins"/>
    <property type="match status" value="1"/>
</dbReference>
<evidence type="ECO:0000259" key="2">
    <source>
        <dbReference type="PROSITE" id="PS51857"/>
    </source>
</evidence>
<protein>
    <recommendedName>
        <fullName evidence="2">CSD domain-containing protein</fullName>
    </recommendedName>
</protein>
<evidence type="ECO:0000313" key="3">
    <source>
        <dbReference type="EMBL" id="GGL03855.1"/>
    </source>
</evidence>
<dbReference type="Gene3D" id="2.40.50.140">
    <property type="entry name" value="Nucleic acid-binding proteins"/>
    <property type="match status" value="1"/>
</dbReference>
<reference evidence="3" key="2">
    <citation type="submission" date="2020-09" db="EMBL/GenBank/DDBJ databases">
        <authorList>
            <person name="Sun Q."/>
            <person name="Ohkuma M."/>
        </authorList>
    </citation>
    <scope>NUCLEOTIDE SEQUENCE</scope>
    <source>
        <strain evidence="3">JCM 13064</strain>
    </source>
</reference>
<dbReference type="PROSITE" id="PS51857">
    <property type="entry name" value="CSD_2"/>
    <property type="match status" value="1"/>
</dbReference>
<keyword evidence="4" id="KW-1185">Reference proteome</keyword>
<accession>A0A917VQA4</accession>
<dbReference type="SMART" id="SM00357">
    <property type="entry name" value="CSP"/>
    <property type="match status" value="1"/>
</dbReference>
<feature type="region of interest" description="Disordered" evidence="1">
    <location>
        <begin position="82"/>
        <end position="113"/>
    </location>
</feature>